<feature type="region of interest" description="Disordered" evidence="1">
    <location>
        <begin position="166"/>
        <end position="187"/>
    </location>
</feature>
<organism evidence="2 3">
    <name type="scientific">Microscilla marina ATCC 23134</name>
    <dbReference type="NCBI Taxonomy" id="313606"/>
    <lineage>
        <taxon>Bacteria</taxon>
        <taxon>Pseudomonadati</taxon>
        <taxon>Bacteroidota</taxon>
        <taxon>Cytophagia</taxon>
        <taxon>Cytophagales</taxon>
        <taxon>Microscillaceae</taxon>
        <taxon>Microscilla</taxon>
    </lineage>
</organism>
<reference evidence="2 3" key="1">
    <citation type="submission" date="2007-01" db="EMBL/GenBank/DDBJ databases">
        <authorList>
            <person name="Haygood M."/>
            <person name="Podell S."/>
            <person name="Anderson C."/>
            <person name="Hopkinson B."/>
            <person name="Roe K."/>
            <person name="Barbeau K."/>
            <person name="Gaasterland T."/>
            <person name="Ferriera S."/>
            <person name="Johnson J."/>
            <person name="Kravitz S."/>
            <person name="Beeson K."/>
            <person name="Sutton G."/>
            <person name="Rogers Y.-H."/>
            <person name="Friedman R."/>
            <person name="Frazier M."/>
            <person name="Venter J.C."/>
        </authorList>
    </citation>
    <scope>NUCLEOTIDE SEQUENCE [LARGE SCALE GENOMIC DNA]</scope>
    <source>
        <strain evidence="2 3">ATCC 23134</strain>
    </source>
</reference>
<sequence length="1650" mass="180788">MHAARGSTTALAVLAFLLATLLCHIEAKAHRVITDTLQTQRTKAQKRYTLGQTRSFTQLQNISLPAHAFSTTNDPMGQLWQKRVAQTKTPPNVKEWIQKAHDLLEKVDRENRFVSFLKPQTLVELPVGIKRTIGNVAYVVVIDSVILTPTGATLVAYMSLELPDTQPTDQQAQLKPGEEGKKPGAGKRRLAFRGSNIHISSTGGISNGRLSLLEDFPMDIGNSLLTLKGGDNETFVSFDCNGFKQLGLSASLDFSRDWLIPENPDGSRSTDPNQRVKGHFKADIKSWNDLLAKVSFDQTFQVKSLNGFGFRVTNAIFDFSDLRNSPDFRLPEGFPTGNPGDPSGGPIGTPGDPGLPTNPGSELALTSITGNQVELWRGVFISEVTVFLPPQFNKGTAQARTSFSGKDVLLDKTGFSGTFIAQNLIAGDEGKMGKWFFSVDYFEMSFLSNEVKYARFNGGIKLPIAEGFVSYDGMIDPIKDEYLFHANYSKPVNVPLWLATMTFDPSSVLEVSVKDNQFVAKATLNGKLTIGKKKADNPSTPGTPGKPGTPSSPGLPEPVNKTTIASKEKVDKDSKFVYVPDMRFEQLVIQTQKPYIDLGKFSAGSEVDQTQLGKYPLEIQEIRTVRKIDNSGKELFGIKFKAGVNLVGGSKSGKSKSLSFKGEGGFTIWGALEEGNISQKFVYSDIEVDKVLVDVDAGAFKLMGSVEFFKEDFTFGDGFKGMMDVRFGPENMGVELQATVMFGNVNSMRYWYADAMATLPTGIPITPEGSIKFYGFGGGAYYKMAPAGFSENVSNAALGYTPSGVTYLPNKDAFLGLKASVVLGGPTLETYKIKATFEMTLNNSGGLKYVGFRGRATFLNVKLPVPIAQLRDQVKRLADVASKMKAPNGLIGDQINKLIPEASSGNLNTGAGENGAITADAAIDFDVDNKTLHGNLNVNINVAGGVLDGGGQAVFHVEPGKWYVHIGTPENRIKLRLLGLAETGAYFMTGNSIPEMPTPPRHILDVLKERYPESREEMSLLQGGGVVFGANMGVNTGDLSFLVFYGKFEGDAGFDVMLKKYGDNVRCKGRQGTVGINGWYAQGQAYAGLNCEIGIKVNLFGSEKRYQILKMGAGALLQAKLPNPAWMKGTVGGYFSILGGLVKGNCRFEVTLGQPCELVGGSVLSGVNVVSELTPRNQTQQVDVFTSPQAVFNLPVDKPFEMVDIDEIKKTYRIKLQHFKLTVDNQEVAGKLQWNDDHTVLALIPEEVLAPQKAGKVTVKVVFEEKVNNTWKPVKDVSEEVTSDFVSGDAPTYVPLANVAYAYPVVSQRNYFISQSRQGYIQLAQGQAYLFKPDADQWEKQVVRIRQAGAQKPVDVPLTYNASAKKVAFTMPEKLDPAKVYQVDLVNIPKAGKAIDANVTKQSRKLEGDENVTINTGSIDEVLTNSKETSILGPLGYHFRTSEYATFAKKMARLNTRSKWKEFVSPQVDRLGLTVATSEIFDKADLLGTAAAKPLVQLEARLTDSRWYRRDIYPLVYKNYPYNHHLSIGWRNTATIGTPPVYGTELLQDISHQMLEAGEIKSGQAMNMPSNAAFVYNIPYYAERDLRDLQNQAAHRLTQGLSLTNEEKSLMQGQFSRIPYGKYDVTVKYILPGTTEPISTKTMTIYNPVR</sequence>
<gene>
    <name evidence="2" type="ORF">M23134_01592</name>
</gene>
<evidence type="ECO:0000256" key="1">
    <source>
        <dbReference type="SAM" id="MobiDB-lite"/>
    </source>
</evidence>
<keyword evidence="3" id="KW-1185">Reference proteome</keyword>
<feature type="region of interest" description="Disordered" evidence="1">
    <location>
        <begin position="530"/>
        <end position="560"/>
    </location>
</feature>
<proteinExistence type="predicted"/>
<dbReference type="Proteomes" id="UP000004095">
    <property type="component" value="Unassembled WGS sequence"/>
</dbReference>
<evidence type="ECO:0000313" key="2">
    <source>
        <dbReference type="EMBL" id="EAY26269.1"/>
    </source>
</evidence>
<dbReference type="eggNOG" id="COG0419">
    <property type="taxonomic scope" value="Bacteria"/>
</dbReference>
<comment type="caution">
    <text evidence="2">The sequence shown here is derived from an EMBL/GenBank/DDBJ whole genome shotgun (WGS) entry which is preliminary data.</text>
</comment>
<evidence type="ECO:0000313" key="3">
    <source>
        <dbReference type="Proteomes" id="UP000004095"/>
    </source>
</evidence>
<accession>A1ZTK9</accession>
<dbReference type="EMBL" id="AAWS01000036">
    <property type="protein sequence ID" value="EAY26269.1"/>
    <property type="molecule type" value="Genomic_DNA"/>
</dbReference>
<protein>
    <submittedName>
        <fullName evidence="2">Uncharacterized protein</fullName>
    </submittedName>
</protein>
<name>A1ZTK9_MICM2</name>
<feature type="compositionally biased region" description="Low complexity" evidence="1">
    <location>
        <begin position="538"/>
        <end position="554"/>
    </location>
</feature>
<feature type="region of interest" description="Disordered" evidence="1">
    <location>
        <begin position="328"/>
        <end position="360"/>
    </location>
</feature>